<dbReference type="Proteomes" id="UP000260773">
    <property type="component" value="Unassembled WGS sequence"/>
</dbReference>
<dbReference type="InterPro" id="IPR050490">
    <property type="entry name" value="Bact_solute-bd_prot1"/>
</dbReference>
<comment type="caution">
    <text evidence="3">The sequence shown here is derived from an EMBL/GenBank/DDBJ whole genome shotgun (WGS) entry which is preliminary data.</text>
</comment>
<evidence type="ECO:0000313" key="4">
    <source>
        <dbReference type="Proteomes" id="UP000260773"/>
    </source>
</evidence>
<dbReference type="PANTHER" id="PTHR43649">
    <property type="entry name" value="ARABINOSE-BINDING PROTEIN-RELATED"/>
    <property type="match status" value="1"/>
</dbReference>
<dbReference type="SUPFAM" id="SSF53850">
    <property type="entry name" value="Periplasmic binding protein-like II"/>
    <property type="match status" value="1"/>
</dbReference>
<proteinExistence type="predicted"/>
<name>A0A3E2TIX4_9FIRM</name>
<feature type="region of interest" description="Disordered" evidence="1">
    <location>
        <begin position="193"/>
        <end position="238"/>
    </location>
</feature>
<dbReference type="EMBL" id="QVEP01000039">
    <property type="protein sequence ID" value="RGB76632.1"/>
    <property type="molecule type" value="Genomic_DNA"/>
</dbReference>
<keyword evidence="2" id="KW-0732">Signal</keyword>
<dbReference type="Gene3D" id="3.40.190.10">
    <property type="entry name" value="Periplasmic binding protein-like II"/>
    <property type="match status" value="1"/>
</dbReference>
<organism evidence="3 4">
    <name type="scientific">Coprococcus catus</name>
    <dbReference type="NCBI Taxonomy" id="116085"/>
    <lineage>
        <taxon>Bacteria</taxon>
        <taxon>Bacillati</taxon>
        <taxon>Bacillota</taxon>
        <taxon>Clostridia</taxon>
        <taxon>Lachnospirales</taxon>
        <taxon>Lachnospiraceae</taxon>
        <taxon>Coprococcus</taxon>
    </lineage>
</organism>
<feature type="signal peptide" evidence="2">
    <location>
        <begin position="1"/>
        <end position="22"/>
    </location>
</feature>
<gene>
    <name evidence="3" type="ORF">DW070_13105</name>
</gene>
<dbReference type="AlphaFoldDB" id="A0A3E2TIX4"/>
<reference evidence="3 4" key="1">
    <citation type="submission" date="2018-08" db="EMBL/GenBank/DDBJ databases">
        <title>A genome reference for cultivated species of the human gut microbiota.</title>
        <authorList>
            <person name="Zou Y."/>
            <person name="Xue W."/>
            <person name="Luo G."/>
        </authorList>
    </citation>
    <scope>NUCLEOTIDE SEQUENCE [LARGE SCALE GENOMIC DNA]</scope>
    <source>
        <strain evidence="3 4">AF45-17</strain>
    </source>
</reference>
<accession>A0A3E2TIX4</accession>
<feature type="chain" id="PRO_5039531357" evidence="2">
    <location>
        <begin position="23"/>
        <end position="852"/>
    </location>
</feature>
<evidence type="ECO:0000313" key="3">
    <source>
        <dbReference type="EMBL" id="RGB76632.1"/>
    </source>
</evidence>
<evidence type="ECO:0000256" key="2">
    <source>
        <dbReference type="SAM" id="SignalP"/>
    </source>
</evidence>
<dbReference type="Pfam" id="PF01547">
    <property type="entry name" value="SBP_bac_1"/>
    <property type="match status" value="1"/>
</dbReference>
<sequence length="852" mass="92979">MKRMKKLTSIGLVLAMTVGLLAGCSGSGSGNGEDASTSGGKGRYVEENWGDPLESQDDNNYSYIQTMMQLSDGTIRAIVSDSSDRGFSVKDSTDGGKTWGDASMDLSALDQLNLGDDNTDDDGNGDYAYVGNMTIDADGDLAFVYTQTHSETKDNVTSVDSTVKYYLLTKDGKLSEIAMEIPNLQKEQHYEYNASDDETGSKTDDPADSGASAESETEDDGVVINENGGSDNKGDTEASNGIQTLKLKDAENLYVADYNGAVYHVTTADGKIVATFDDMNYVNNMYLCGDKLLLDDYEKVYEYDTATDKKTAEHEALASVITSKGSVTIADYLKDGHTIYYSCTEGIYTYDLDKDTSEQIVDGNMSSLVSPSGNVEYLIPKDDGQILVKFSDYTGDTSEESFLNYAYDKDAAKRPDKELTIYTLKDDYTIRTLAAAYQKAHPDVYVKVESGVSGDDAVTTSDAIRTLNTEVMGGNGPDILLMDGLPVNSYVEKGLLADVSDTVNPLISDGKLFDKIAQTYKGDDGKIYAVPMTFKVPIVIGRKSDLDKLNNLSDFASLAQDFVKDHKKNENFIESYSLYSMVGDMMYSNSASWFKEDGSLDSDSLKSYLNDIKAIYNAAYETLSDKDKSDMDQMKQYYTSDDYEMDASWYGSDPSSMAMYIMAGMNRIAYGNMSGTSSLGDLASIMRKDADINYKALPGSVQNVYVPSDVIGINAKSKNIDTAKEFYAFALSADGQKAIDSYSGFPVNKERFDASLVDPDAGTEGYDPNASKGSWGMTDEDGNEISVDIYWPTDDQIAQLKSLIDSLDTPSYGDYTILSTILKDSMNAIIGDTSVDDAVEQVVKDINIYLSE</sequence>
<dbReference type="PROSITE" id="PS51257">
    <property type="entry name" value="PROKAR_LIPOPROTEIN"/>
    <property type="match status" value="1"/>
</dbReference>
<protein>
    <submittedName>
        <fullName evidence="3">Extracellular solute-binding protein</fullName>
    </submittedName>
</protein>
<dbReference type="PANTHER" id="PTHR43649:SF12">
    <property type="entry name" value="DIACETYLCHITOBIOSE BINDING PROTEIN DASA"/>
    <property type="match status" value="1"/>
</dbReference>
<dbReference type="SUPFAM" id="SSF69322">
    <property type="entry name" value="Tricorn protease domain 2"/>
    <property type="match status" value="1"/>
</dbReference>
<dbReference type="InterPro" id="IPR006059">
    <property type="entry name" value="SBP"/>
</dbReference>
<evidence type="ECO:0000256" key="1">
    <source>
        <dbReference type="SAM" id="MobiDB-lite"/>
    </source>
</evidence>